<name>A0M5G3_CHRFK</name>
<dbReference type="eggNOG" id="COG4932">
    <property type="taxonomic scope" value="Bacteria"/>
</dbReference>
<reference evidence="2 3" key="1">
    <citation type="journal article" date="2006" name="Environ. Microbiol.">
        <title>Whole genome analysis of the marine Bacteroidetes'Gramella forsetii' reveals adaptations to degradation of polymeric organic matter.</title>
        <authorList>
            <person name="Bauer M."/>
            <person name="Kube M."/>
            <person name="Teeling H."/>
            <person name="Richter M."/>
            <person name="Lombardot T."/>
            <person name="Allers E."/>
            <person name="Wuerdemann C.A."/>
            <person name="Quast C."/>
            <person name="Kuhl H."/>
            <person name="Knaust F."/>
            <person name="Woebken D."/>
            <person name="Bischof K."/>
            <person name="Mussmann M."/>
            <person name="Choudhuri J.V."/>
            <person name="Meyer F."/>
            <person name="Reinhardt R."/>
            <person name="Amann R.I."/>
            <person name="Gloeckner F.O."/>
        </authorList>
    </citation>
    <scope>NUCLEOTIDE SEQUENCE [LARGE SCALE GENOMIC DNA]</scope>
    <source>
        <strain evidence="2 3">KT0803</strain>
    </source>
</reference>
<protein>
    <submittedName>
        <fullName evidence="2">Uncharacterized protein</fullName>
    </submittedName>
</protein>
<dbReference type="EMBL" id="CU207366">
    <property type="protein sequence ID" value="CAL67858.1"/>
    <property type="molecule type" value="Genomic_DNA"/>
</dbReference>
<dbReference type="STRING" id="411154.GFO_2906"/>
<organism evidence="2 3">
    <name type="scientific">Christiangramia forsetii (strain DSM 17595 / CGMCC 1.15422 / KT0803)</name>
    <name type="common">Gramella forsetii</name>
    <dbReference type="NCBI Taxonomy" id="411154"/>
    <lineage>
        <taxon>Bacteria</taxon>
        <taxon>Pseudomonadati</taxon>
        <taxon>Bacteroidota</taxon>
        <taxon>Flavobacteriia</taxon>
        <taxon>Flavobacteriales</taxon>
        <taxon>Flavobacteriaceae</taxon>
        <taxon>Christiangramia</taxon>
    </lineage>
</organism>
<evidence type="ECO:0000313" key="3">
    <source>
        <dbReference type="Proteomes" id="UP000000755"/>
    </source>
</evidence>
<gene>
    <name evidence="2" type="ordered locus">GFO_2906</name>
</gene>
<dbReference type="RefSeq" id="WP_011710759.1">
    <property type="nucleotide sequence ID" value="NC_008571.1"/>
</dbReference>
<dbReference type="OrthoDB" id="599464at2"/>
<dbReference type="KEGG" id="gfo:GFO_2906"/>
<accession>A0M5G3</accession>
<sequence>MKNFTLKSFDWFFKSNKRLIKRQAIWIIALLFFVFNGSFVFGQSADLDQIRNGGVDNVTDPGDWVNGNAGKQTSHYAEGMSIPYRVIMEDMVAGQTVELTLEYDVKHSGKHALDYLTSYDRLQPHELAFGHPDQEEIDPTIGITGFSEPPDDTYPIPTPPSVGSPVSGQPGDSFELISDAGDAEMSIWNATLTDVSYGPAAAGNLSLNKVEQQITVSFTVTNSGTVILAWGGHIASRIDWGEFGGVPQSAGGISGSPYHMRLIDWNLNNLGNQDRSLSADAVVPAPRCELAGPDLICEGQQDVIYTLTPLGAENPTYTWEILDNTAGASFVDPPPGDLSTQAEIITTSNGSYTVRVTITSAFGTNICQVVVAVDKAPDAGDDDDVSFCVTTSGLDMYDLSGLLSGDANTGGTFSVTGGADIVGSVVDVSAVGDYSFTYTLAANGDCDGDTAVFTIEVFEQPDAGDDDDVSFCVTTSGLDMYDLSGLLSGDANTGGTFSVTGGADIIGSVVDVSAVGDYSFTYTLAANGDCDGDTAVFTIEVFEQPDAGDDDDVSFCVTTSGLDMYDLSGLLSGDANTGGTFSVTGGADIIGSVVDVSAVGDYSFTYTLAANGDCDGDTAVFTIEVFEQPDAGDDDDVSFCVTTSGLDMYDLSGLLSGDANTGGTFSVTGGADIIGSVVDVSAVGDYSFTYTLAANGDCDGDTAVFTIEVFEQPDAGDDDDVSFCVTTSGLDMYDLSGLLSGDANTGGTFSVTGGADIVGSVVDVSAVGDYSFTYTLAANGDCDGDTAVFTIEVFEQPDAGDDDDVSFCVTTSGLDMYDLSGLLSGDANTGGTFSVTGGADIIGSVVDVSAVGDYSFTYTLAANGDCDGDTAVFTIEIFEQPDAGDDDDVSFCVTTSGLDMYDLSGLLSGDANTGGTFSVTGGADIIGSVVDVSAVGDYSFTYTLAANGDCDGDTAVFTIEVFEQPDAGDNGDDKFCFGDLSKSSVNLIDVLEGSPDNGGSWIETSIVSSGLTIGNGINLDFTEVVSGVYTFKYTVNPIGENSNCEPDFAIVTITIDVVPLVPEIQIKQADCFVDTGSITITSSMDGLTFLLVRIDGDALLVIENYENLEEGDYELTAENEAGCISDVREFSIEGPRDTPITPIVDKIDPDCETLQGTIIVTSRTIGLRFAILLTSEVPSEIASIPDSEFMTYTEGGFEGYAPGDYTVVAKSNDGCLSGLTAVSLIEPICEEFEGCTLGYWKNHTDRWGCYSTCTLYSAVFGIGEDHYVPEELQGKTLLQVLNLGGGGVYNMGRQSVAALLNICHGDVNYEILTEAELVLYVQDSFDNAGAAGSYLDELNNAGCTLGGSRATTAPSEGCDVPEDSKPGKGKPAKNNRISETGNFKASPVPFNERLTIQYDFEYTSSKIEIQVYDLTGRLLRTYKDKKVTKGDTKELDIDFALKANQVYIVRMITDREVISKNIISSTKK</sequence>
<feature type="region of interest" description="Disordered" evidence="1">
    <location>
        <begin position="1352"/>
        <end position="1382"/>
    </location>
</feature>
<dbReference type="Proteomes" id="UP000000755">
    <property type="component" value="Chromosome"/>
</dbReference>
<evidence type="ECO:0000256" key="1">
    <source>
        <dbReference type="SAM" id="MobiDB-lite"/>
    </source>
</evidence>
<evidence type="ECO:0000313" key="2">
    <source>
        <dbReference type="EMBL" id="CAL67858.1"/>
    </source>
</evidence>
<proteinExistence type="predicted"/>
<dbReference type="HOGENOM" id="CLU_250338_0_0_10"/>